<dbReference type="InterPro" id="IPR056410">
    <property type="entry name" value="Phage_OMP"/>
</dbReference>
<feature type="domain" description="Cyanophage outer membrane protein-like beta-barrel" evidence="1">
    <location>
        <begin position="1"/>
        <end position="123"/>
    </location>
</feature>
<dbReference type="KEGG" id="vg:14005488"/>
<evidence type="ECO:0000313" key="2">
    <source>
        <dbReference type="EMBL" id="AFD03064.1"/>
    </source>
</evidence>
<dbReference type="GeneID" id="14005488"/>
<dbReference type="Pfam" id="PF24653">
    <property type="entry name" value="Phage_OMP"/>
    <property type="match status" value="1"/>
</dbReference>
<name>H8ZNK3_9CAUD</name>
<keyword evidence="3" id="KW-1185">Reference proteome</keyword>
<dbReference type="EMBL" id="JN371769">
    <property type="protein sequence ID" value="AFD03064.1"/>
    <property type="molecule type" value="Genomic_DNA"/>
</dbReference>
<sequence>MIKSTIAALAATPLLFSGAAFAGPYVNVEANGSYPDGAYTSGNVEFQLGYEAVTDGGLAWYASVGPTVGHSEATDEFGDTELAGYLGASKGISEKVSLYGEVYGVTNDSDFDMSGKVGAKYTF</sequence>
<dbReference type="RefSeq" id="YP_007001715.1">
    <property type="nucleotide sequence ID" value="NC_019443.1"/>
</dbReference>
<organism evidence="2 3">
    <name type="scientific">Synechococcus phage metaG-MbCM1</name>
    <dbReference type="NCBI Taxonomy" id="1079999"/>
    <lineage>
        <taxon>Viruses</taxon>
        <taxon>Duplodnaviria</taxon>
        <taxon>Heunggongvirae</taxon>
        <taxon>Uroviricota</taxon>
        <taxon>Caudoviricetes</taxon>
        <taxon>Pantevenvirales</taxon>
        <taxon>Kyanoviridae</taxon>
        <taxon>Galenevirus</taxon>
        <taxon>Galenevirus mbcm1</taxon>
    </lineage>
</organism>
<evidence type="ECO:0000259" key="1">
    <source>
        <dbReference type="Pfam" id="PF24653"/>
    </source>
</evidence>
<evidence type="ECO:0000313" key="3">
    <source>
        <dbReference type="Proteomes" id="UP000007597"/>
    </source>
</evidence>
<proteinExistence type="predicted"/>
<protein>
    <submittedName>
        <fullName evidence="2">DUF680</fullName>
    </submittedName>
</protein>
<reference evidence="2 3" key="1">
    <citation type="submission" date="2011-07" db="EMBL/GenBank/DDBJ databases">
        <title>Viral Tagging: a high-throughput approach to explore virus-host interactions.</title>
        <authorList>
            <person name="Deng L."/>
            <person name="Sullivan M.B."/>
            <person name="Poulos B."/>
            <person name="Ignacio Espinoza J.C."/>
        </authorList>
    </citation>
    <scope>NUCLEOTIDE SEQUENCE [LARGE SCALE GENOMIC DNA]</scope>
</reference>
<accession>H8ZNK3</accession>
<dbReference type="Proteomes" id="UP000007597">
    <property type="component" value="Segment"/>
</dbReference>
<dbReference type="OrthoDB" id="21145at10239"/>